<dbReference type="RefSeq" id="WP_198824125.1">
    <property type="nucleotide sequence ID" value="NZ_JAEILT010000007.1"/>
</dbReference>
<dbReference type="PROSITE" id="PS51257">
    <property type="entry name" value="PROKAR_LIPOPROTEIN"/>
    <property type="match status" value="1"/>
</dbReference>
<protein>
    <recommendedName>
        <fullName evidence="3">Lipoprotein</fullName>
    </recommendedName>
</protein>
<proteinExistence type="predicted"/>
<organism evidence="1 2">
    <name type="scientific">Paraglaciecola chathamensis</name>
    <dbReference type="NCBI Taxonomy" id="368405"/>
    <lineage>
        <taxon>Bacteria</taxon>
        <taxon>Pseudomonadati</taxon>
        <taxon>Pseudomonadota</taxon>
        <taxon>Gammaproteobacteria</taxon>
        <taxon>Alteromonadales</taxon>
        <taxon>Alteromonadaceae</taxon>
        <taxon>Paraglaciecola</taxon>
    </lineage>
</organism>
<dbReference type="Proteomes" id="UP000649232">
    <property type="component" value="Unassembled WGS sequence"/>
</dbReference>
<evidence type="ECO:0008006" key="3">
    <source>
        <dbReference type="Google" id="ProtNLM"/>
    </source>
</evidence>
<name>A0ABS0WCC0_9ALTE</name>
<comment type="caution">
    <text evidence="1">The sequence shown here is derived from an EMBL/GenBank/DDBJ whole genome shotgun (WGS) entry which is preliminary data.</text>
</comment>
<evidence type="ECO:0000313" key="1">
    <source>
        <dbReference type="EMBL" id="MBJ2136135.1"/>
    </source>
</evidence>
<accession>A0ABS0WCC0</accession>
<gene>
    <name evidence="1" type="ORF">JEU11_06700</name>
</gene>
<sequence length="193" mass="21159">MKYIIALSLALALISGCKSTEELTPVSQIKPGVAKEGTLANAKLTSDAKAGLEQIVGSAIHNSELLKFVIQQPVGEVGSRTWREMWIVKTSENTSQYLMTFTESGLGAADFEIKPMESDRSSKTCPSNIAKFPIGETTSDHVISCMGKPQHEDYNPDGRFVFLYEAKDNVILTYLFGEDKKLIKIVGYEDSGD</sequence>
<evidence type="ECO:0000313" key="2">
    <source>
        <dbReference type="Proteomes" id="UP000649232"/>
    </source>
</evidence>
<dbReference type="EMBL" id="JAEILT010000007">
    <property type="protein sequence ID" value="MBJ2136135.1"/>
    <property type="molecule type" value="Genomic_DNA"/>
</dbReference>
<reference evidence="1 2" key="1">
    <citation type="submission" date="2020-12" db="EMBL/GenBank/DDBJ databases">
        <title>Draft genome sequences of nine environmental bacterial isolates colonizing plastic.</title>
        <authorList>
            <person name="Borre I."/>
            <person name="Sonnenschein E.C."/>
        </authorList>
    </citation>
    <scope>NUCLEOTIDE SEQUENCE [LARGE SCALE GENOMIC DNA]</scope>
    <source>
        <strain evidence="1 2">IB30</strain>
    </source>
</reference>